<comment type="caution">
    <text evidence="2">The sequence shown here is derived from an EMBL/GenBank/DDBJ whole genome shotgun (WGS) entry which is preliminary data.</text>
</comment>
<evidence type="ECO:0000313" key="3">
    <source>
        <dbReference type="Proteomes" id="UP000287022"/>
    </source>
</evidence>
<proteinExistence type="predicted"/>
<keyword evidence="3" id="KW-1185">Reference proteome</keyword>
<dbReference type="PANTHER" id="PTHR36503">
    <property type="entry name" value="BLR2520 PROTEIN"/>
    <property type="match status" value="1"/>
</dbReference>
<organism evidence="2 3">
    <name type="scientific">Pseudidiomarina sediminum</name>
    <dbReference type="NCBI Taxonomy" id="431675"/>
    <lineage>
        <taxon>Bacteria</taxon>
        <taxon>Pseudomonadati</taxon>
        <taxon>Pseudomonadota</taxon>
        <taxon>Gammaproteobacteria</taxon>
        <taxon>Alteromonadales</taxon>
        <taxon>Idiomarinaceae</taxon>
        <taxon>Pseudidiomarina</taxon>
    </lineage>
</organism>
<dbReference type="InterPro" id="IPR029068">
    <property type="entry name" value="Glyas_Bleomycin-R_OHBP_Dase"/>
</dbReference>
<reference evidence="3" key="1">
    <citation type="journal article" date="2018" name="Front. Microbiol.">
        <title>Genome-Based Analysis Reveals the Taxonomy and Diversity of the Family Idiomarinaceae.</title>
        <authorList>
            <person name="Liu Y."/>
            <person name="Lai Q."/>
            <person name="Shao Z."/>
        </authorList>
    </citation>
    <scope>NUCLEOTIDE SEQUENCE [LARGE SCALE GENOMIC DNA]</scope>
    <source>
        <strain evidence="3">c121</strain>
    </source>
</reference>
<evidence type="ECO:0000259" key="1">
    <source>
        <dbReference type="PROSITE" id="PS51819"/>
    </source>
</evidence>
<accession>A0A432Z3N7</accession>
<dbReference type="InterPro" id="IPR004360">
    <property type="entry name" value="Glyas_Fos-R_dOase_dom"/>
</dbReference>
<dbReference type="PANTHER" id="PTHR36503:SF3">
    <property type="entry name" value="BLR0126 PROTEIN"/>
    <property type="match status" value="1"/>
</dbReference>
<protein>
    <submittedName>
        <fullName evidence="2">Glyoxalase</fullName>
    </submittedName>
</protein>
<dbReference type="Proteomes" id="UP000287022">
    <property type="component" value="Unassembled WGS sequence"/>
</dbReference>
<dbReference type="SUPFAM" id="SSF54593">
    <property type="entry name" value="Glyoxalase/Bleomycin resistance protein/Dihydroxybiphenyl dioxygenase"/>
    <property type="match status" value="1"/>
</dbReference>
<dbReference type="RefSeq" id="WP_026860316.1">
    <property type="nucleotide sequence ID" value="NZ_PIQE01000002.1"/>
</dbReference>
<dbReference type="Pfam" id="PF00903">
    <property type="entry name" value="Glyoxalase"/>
    <property type="match status" value="1"/>
</dbReference>
<dbReference type="Gene3D" id="3.10.180.10">
    <property type="entry name" value="2,3-Dihydroxybiphenyl 1,2-Dioxygenase, domain 1"/>
    <property type="match status" value="1"/>
</dbReference>
<dbReference type="PROSITE" id="PS51819">
    <property type="entry name" value="VOC"/>
    <property type="match status" value="1"/>
</dbReference>
<sequence length="134" mass="14260">MQASVSYLTLGVADVARAQRFYHEVLGWPSKGLVGAGSDYGEVAFFKLENGMTLALWQHDSLAKFTGVALAPAAIPSLMLSHNVPSAADVDALYQALPTSAQVRAPRALPWGGYGAVFQDPDGHLWELVHNPAA</sequence>
<feature type="domain" description="VOC" evidence="1">
    <location>
        <begin position="4"/>
        <end position="131"/>
    </location>
</feature>
<gene>
    <name evidence="2" type="ORF">CWI80_08040</name>
</gene>
<name>A0A432Z3N7_9GAMM</name>
<dbReference type="InterPro" id="IPR037523">
    <property type="entry name" value="VOC_core"/>
</dbReference>
<dbReference type="EMBL" id="PIQE01000002">
    <property type="protein sequence ID" value="RUO72494.1"/>
    <property type="molecule type" value="Genomic_DNA"/>
</dbReference>
<evidence type="ECO:0000313" key="2">
    <source>
        <dbReference type="EMBL" id="RUO72494.1"/>
    </source>
</evidence>
<dbReference type="AlphaFoldDB" id="A0A432Z3N7"/>
<dbReference type="STRING" id="1122124.GCA_000423165_01541"/>